<name>A0A7X5XSD9_9SPHN</name>
<sequence length="71" mass="7908">MWQTIIEPLDISGGVKRPTCLAKFQHWLDREHVVPIKGEPGCVSASSGSDIRNSGIPAWEKVDDVLVYAFR</sequence>
<dbReference type="Proteomes" id="UP000535078">
    <property type="component" value="Unassembled WGS sequence"/>
</dbReference>
<proteinExistence type="predicted"/>
<gene>
    <name evidence="1" type="ORF">GGR90_001139</name>
</gene>
<accession>A0A7X5XSD9</accession>
<evidence type="ECO:0000313" key="1">
    <source>
        <dbReference type="EMBL" id="NJB88987.1"/>
    </source>
</evidence>
<evidence type="ECO:0000313" key="2">
    <source>
        <dbReference type="Proteomes" id="UP000535078"/>
    </source>
</evidence>
<keyword evidence="2" id="KW-1185">Reference proteome</keyword>
<organism evidence="1 2">
    <name type="scientific">Sphingopyxis italica</name>
    <dbReference type="NCBI Taxonomy" id="1129133"/>
    <lineage>
        <taxon>Bacteria</taxon>
        <taxon>Pseudomonadati</taxon>
        <taxon>Pseudomonadota</taxon>
        <taxon>Alphaproteobacteria</taxon>
        <taxon>Sphingomonadales</taxon>
        <taxon>Sphingomonadaceae</taxon>
        <taxon>Sphingopyxis</taxon>
    </lineage>
</organism>
<protein>
    <submittedName>
        <fullName evidence="1">Uncharacterized protein</fullName>
    </submittedName>
</protein>
<reference evidence="1 2" key="1">
    <citation type="submission" date="2020-03" db="EMBL/GenBank/DDBJ databases">
        <title>Genomic Encyclopedia of Type Strains, Phase IV (KMG-IV): sequencing the most valuable type-strain genomes for metagenomic binning, comparative biology and taxonomic classification.</title>
        <authorList>
            <person name="Goeker M."/>
        </authorList>
    </citation>
    <scope>NUCLEOTIDE SEQUENCE [LARGE SCALE GENOMIC DNA]</scope>
    <source>
        <strain evidence="1 2">DSM 25229</strain>
    </source>
</reference>
<dbReference type="EMBL" id="JAATIT010000001">
    <property type="protein sequence ID" value="NJB88987.1"/>
    <property type="molecule type" value="Genomic_DNA"/>
</dbReference>
<dbReference type="AlphaFoldDB" id="A0A7X5XSD9"/>
<comment type="caution">
    <text evidence="1">The sequence shown here is derived from an EMBL/GenBank/DDBJ whole genome shotgun (WGS) entry which is preliminary data.</text>
</comment>